<dbReference type="InterPro" id="IPR021109">
    <property type="entry name" value="Peptidase_aspartic_dom_sf"/>
</dbReference>
<dbReference type="PANTHER" id="PTHR33067">
    <property type="entry name" value="RNA-DIRECTED DNA POLYMERASE-RELATED"/>
    <property type="match status" value="1"/>
</dbReference>
<dbReference type="EMBL" id="JAINDJ010000002">
    <property type="protein sequence ID" value="KAG9458213.1"/>
    <property type="molecule type" value="Genomic_DNA"/>
</dbReference>
<dbReference type="Gene3D" id="2.40.70.10">
    <property type="entry name" value="Acid Proteases"/>
    <property type="match status" value="1"/>
</dbReference>
<comment type="caution">
    <text evidence="1">The sequence shown here is derived from an EMBL/GenBank/DDBJ whole genome shotgun (WGS) entry which is preliminary data.</text>
</comment>
<accession>A0AAV7FAS9</accession>
<dbReference type="AlphaFoldDB" id="A0AAV7FAS9"/>
<name>A0AAV7FAS9_ARIFI</name>
<protein>
    <submittedName>
        <fullName evidence="1">Uncharacterized protein</fullName>
    </submittedName>
</protein>
<gene>
    <name evidence="1" type="ORF">H6P81_002721</name>
</gene>
<evidence type="ECO:0000313" key="1">
    <source>
        <dbReference type="EMBL" id="KAG9458213.1"/>
    </source>
</evidence>
<sequence length="363" mass="41485">MKNCSAILRNELPTKLKDPGSFTIPSEFNSYKFDNTLCALGASVNLMPLSICRYLKLGEPEETRITLQFADKSTKKPEGIIEDVLVKIKDFIFPCNFVVLDMEVDKKLPIILDRPFLATAGALIDVKQGKLTLRLNNDKLSFNIKEVMRQPAIPYEDFCFSIDMVDSCIAKIEEAVRTEDAIERGLTHPEKKKDEDPIMAREVEELEAKNKEELEKEIKEQGAQGASKPKLKLLPNNLKYVFIEENDKPMIICSCLTNLEEKMLIEVLSKHKKAIGWSISDIEGVSPTIFTHRILMEDNHKPNIQPQRRLNPTLQEEVKMEVIKLLDAVDYVTRWVEVIATKTNDAKVVNEFLKKNILSIWHT</sequence>
<dbReference type="CDD" id="cd00303">
    <property type="entry name" value="retropepsin_like"/>
    <property type="match status" value="1"/>
</dbReference>
<dbReference type="PANTHER" id="PTHR33067:SF31">
    <property type="entry name" value="RNA-DIRECTED DNA POLYMERASE"/>
    <property type="match status" value="1"/>
</dbReference>
<dbReference type="Proteomes" id="UP000825729">
    <property type="component" value="Unassembled WGS sequence"/>
</dbReference>
<keyword evidence="2" id="KW-1185">Reference proteome</keyword>
<reference evidence="1 2" key="1">
    <citation type="submission" date="2021-07" db="EMBL/GenBank/DDBJ databases">
        <title>The Aristolochia fimbriata genome: insights into angiosperm evolution, floral development and chemical biosynthesis.</title>
        <authorList>
            <person name="Jiao Y."/>
        </authorList>
    </citation>
    <scope>NUCLEOTIDE SEQUENCE [LARGE SCALE GENOMIC DNA]</scope>
    <source>
        <strain evidence="1">IBCAS-2021</strain>
        <tissue evidence="1">Leaf</tissue>
    </source>
</reference>
<evidence type="ECO:0000313" key="2">
    <source>
        <dbReference type="Proteomes" id="UP000825729"/>
    </source>
</evidence>
<proteinExistence type="predicted"/>
<organism evidence="1 2">
    <name type="scientific">Aristolochia fimbriata</name>
    <name type="common">White veined hardy Dutchman's pipe vine</name>
    <dbReference type="NCBI Taxonomy" id="158543"/>
    <lineage>
        <taxon>Eukaryota</taxon>
        <taxon>Viridiplantae</taxon>
        <taxon>Streptophyta</taxon>
        <taxon>Embryophyta</taxon>
        <taxon>Tracheophyta</taxon>
        <taxon>Spermatophyta</taxon>
        <taxon>Magnoliopsida</taxon>
        <taxon>Magnoliidae</taxon>
        <taxon>Piperales</taxon>
        <taxon>Aristolochiaceae</taxon>
        <taxon>Aristolochia</taxon>
    </lineage>
</organism>